<name>A0A521EWC6_9SPHI</name>
<dbReference type="HAMAP" id="MF_01584">
    <property type="entry name" value="UPF0502"/>
    <property type="match status" value="1"/>
</dbReference>
<dbReference type="InterPro" id="IPR036388">
    <property type="entry name" value="WH-like_DNA-bd_sf"/>
</dbReference>
<organism evidence="3 4">
    <name type="scientific">Pedobacter westerhofensis</name>
    <dbReference type="NCBI Taxonomy" id="425512"/>
    <lineage>
        <taxon>Bacteria</taxon>
        <taxon>Pseudomonadati</taxon>
        <taxon>Bacteroidota</taxon>
        <taxon>Sphingobacteriia</taxon>
        <taxon>Sphingobacteriales</taxon>
        <taxon>Sphingobacteriaceae</taxon>
        <taxon>Pedobacter</taxon>
    </lineage>
</organism>
<dbReference type="InterPro" id="IPR007432">
    <property type="entry name" value="DUF480"/>
</dbReference>
<keyword evidence="4" id="KW-1185">Reference proteome</keyword>
<comment type="similarity">
    <text evidence="1">Belongs to the UPF0502 family.</text>
</comment>
<dbReference type="SUPFAM" id="SSF46785">
    <property type="entry name" value="Winged helix' DNA-binding domain"/>
    <property type="match status" value="2"/>
</dbReference>
<dbReference type="OrthoDB" id="9784785at2"/>
<dbReference type="Gene3D" id="1.10.10.10">
    <property type="entry name" value="Winged helix-like DNA-binding domain superfamily/Winged helix DNA-binding domain"/>
    <property type="match status" value="2"/>
</dbReference>
<dbReference type="PANTHER" id="PTHR38768:SF1">
    <property type="entry name" value="UPF0502 PROTEIN YCEH"/>
    <property type="match status" value="1"/>
</dbReference>
<reference evidence="3 4" key="1">
    <citation type="submission" date="2017-05" db="EMBL/GenBank/DDBJ databases">
        <authorList>
            <person name="Varghese N."/>
            <person name="Submissions S."/>
        </authorList>
    </citation>
    <scope>NUCLEOTIDE SEQUENCE [LARGE SCALE GENOMIC DNA]</scope>
    <source>
        <strain evidence="3 4">DSM 19036</strain>
    </source>
</reference>
<proteinExistence type="inferred from homology"/>
<gene>
    <name evidence="3" type="ORF">SAMN06265348_109214</name>
</gene>
<dbReference type="InterPro" id="IPR036390">
    <property type="entry name" value="WH_DNA-bd_sf"/>
</dbReference>
<feature type="coiled-coil region" evidence="2">
    <location>
        <begin position="187"/>
        <end position="214"/>
    </location>
</feature>
<evidence type="ECO:0000313" key="3">
    <source>
        <dbReference type="EMBL" id="SMO88252.1"/>
    </source>
</evidence>
<dbReference type="Pfam" id="PF04337">
    <property type="entry name" value="DUF480"/>
    <property type="match status" value="1"/>
</dbReference>
<evidence type="ECO:0000256" key="1">
    <source>
        <dbReference type="HAMAP-Rule" id="MF_01584"/>
    </source>
</evidence>
<dbReference type="AlphaFoldDB" id="A0A521EWC6"/>
<dbReference type="Proteomes" id="UP000320300">
    <property type="component" value="Unassembled WGS sequence"/>
</dbReference>
<accession>A0A521EWC6</accession>
<sequence length="214" mass="23909">MENQDSILILNAAEQRVLGSLMEKSRTTPDYYPMTISALTNACNQKTSRNPVVNYDEEIVTITLNALKIKGLISTATGGSSRSIKYKHNLAIAYPLVPSELAVICLLLLRGPLTPGEINTNSARLYEFETIEEVQEILNKLAAETPAYVKQLDKKPGQKEARFKHLFGLAAEQEENVHEAAVASPIHPDLEQRVVRLEHELEELKEMLNLIMSQ</sequence>
<keyword evidence="2" id="KW-0175">Coiled coil</keyword>
<evidence type="ECO:0000313" key="4">
    <source>
        <dbReference type="Proteomes" id="UP000320300"/>
    </source>
</evidence>
<evidence type="ECO:0000256" key="2">
    <source>
        <dbReference type="SAM" id="Coils"/>
    </source>
</evidence>
<protein>
    <submittedName>
        <fullName evidence="3">Uncharacterized protein</fullName>
    </submittedName>
</protein>
<dbReference type="RefSeq" id="WP_142529626.1">
    <property type="nucleotide sequence ID" value="NZ_CBCSJO010000009.1"/>
</dbReference>
<dbReference type="EMBL" id="FXTN01000009">
    <property type="protein sequence ID" value="SMO88252.1"/>
    <property type="molecule type" value="Genomic_DNA"/>
</dbReference>
<dbReference type="PANTHER" id="PTHR38768">
    <property type="entry name" value="UPF0502 PROTEIN YCEH"/>
    <property type="match status" value="1"/>
</dbReference>